<accession>A0AAV1DNS5</accession>
<keyword evidence="4" id="KW-0539">Nucleus</keyword>
<evidence type="ECO:0000256" key="1">
    <source>
        <dbReference type="ARBA" id="ARBA00023015"/>
    </source>
</evidence>
<dbReference type="Gene3D" id="2.170.150.80">
    <property type="entry name" value="NAC domain"/>
    <property type="match status" value="1"/>
</dbReference>
<dbReference type="Pfam" id="PF02365">
    <property type="entry name" value="NAM"/>
    <property type="match status" value="1"/>
</dbReference>
<evidence type="ECO:0000259" key="6">
    <source>
        <dbReference type="PROSITE" id="PS51005"/>
    </source>
</evidence>
<dbReference type="AlphaFoldDB" id="A0AAV1DNS5"/>
<dbReference type="GO" id="GO:0003677">
    <property type="term" value="F:DNA binding"/>
    <property type="evidence" value="ECO:0007669"/>
    <property type="project" value="UniProtKB-KW"/>
</dbReference>
<sequence length="484" mass="55487">MPVTIPRGFRFSPTDQELLKYLECKVMGTPLPYDHVISDDIDVYSPESLPEALINRYGNEEKVVYVFTRLKKVTMKGTNFDRKVGECTWKPNGRAKPIKDGEPEKVVGKFKTLSFVKEGVKSGYIMKEFTLNGSEEYALCQIYKKPEKEKANLPKDKVAKQEEVDAKSDDQNQLPYYPGYVHQVQNEAIDTVPPFISSETSLDHHHQQQHPWVHDLDSASAYGDPMQQELLGESMIHNMQEQQLQQQQDNRPYDANMDLFLTLLNENHHHGMPSLQQSPELDRFPLDLTDYQPWSTPRSSYFPYSIQHQMAEVTESAPGTQQTKVDQLQEYPNHAMIQMIQASNMSALLHDHQEQYMLANACYDQAGMESMNAMMMNPSYAATLMRVDDKPKPENHVTVNLAEIDDPIMTTKESCASFIETTNEGEMGGNRQVDCSDFGMNLATILRGSMEEYYPLPEQDPMVDNNYGLDRLKDFVMPNHPYLW</sequence>
<dbReference type="PANTHER" id="PTHR31719:SF179">
    <property type="entry name" value="OS08G0148400 PROTEIN"/>
    <property type="match status" value="1"/>
</dbReference>
<evidence type="ECO:0000256" key="2">
    <source>
        <dbReference type="ARBA" id="ARBA00023125"/>
    </source>
</evidence>
<evidence type="ECO:0000256" key="5">
    <source>
        <dbReference type="SAM" id="MobiDB-lite"/>
    </source>
</evidence>
<feature type="compositionally biased region" description="Basic and acidic residues" evidence="5">
    <location>
        <begin position="150"/>
        <end position="170"/>
    </location>
</feature>
<dbReference type="GO" id="GO:0006355">
    <property type="term" value="P:regulation of DNA-templated transcription"/>
    <property type="evidence" value="ECO:0007669"/>
    <property type="project" value="InterPro"/>
</dbReference>
<feature type="domain" description="NAC" evidence="6">
    <location>
        <begin position="5"/>
        <end position="145"/>
    </location>
</feature>
<organism evidence="7 8">
    <name type="scientific">Oldenlandia corymbosa var. corymbosa</name>
    <dbReference type="NCBI Taxonomy" id="529605"/>
    <lineage>
        <taxon>Eukaryota</taxon>
        <taxon>Viridiplantae</taxon>
        <taxon>Streptophyta</taxon>
        <taxon>Embryophyta</taxon>
        <taxon>Tracheophyta</taxon>
        <taxon>Spermatophyta</taxon>
        <taxon>Magnoliopsida</taxon>
        <taxon>eudicotyledons</taxon>
        <taxon>Gunneridae</taxon>
        <taxon>Pentapetalae</taxon>
        <taxon>asterids</taxon>
        <taxon>lamiids</taxon>
        <taxon>Gentianales</taxon>
        <taxon>Rubiaceae</taxon>
        <taxon>Rubioideae</taxon>
        <taxon>Spermacoceae</taxon>
        <taxon>Hedyotis-Oldenlandia complex</taxon>
        <taxon>Oldenlandia</taxon>
    </lineage>
</organism>
<feature type="region of interest" description="Disordered" evidence="5">
    <location>
        <begin position="150"/>
        <end position="174"/>
    </location>
</feature>
<reference evidence="7" key="1">
    <citation type="submission" date="2023-03" db="EMBL/GenBank/DDBJ databases">
        <authorList>
            <person name="Julca I."/>
        </authorList>
    </citation>
    <scope>NUCLEOTIDE SEQUENCE</scope>
</reference>
<dbReference type="SUPFAM" id="SSF101941">
    <property type="entry name" value="NAC domain"/>
    <property type="match status" value="1"/>
</dbReference>
<dbReference type="InterPro" id="IPR036093">
    <property type="entry name" value="NAC_dom_sf"/>
</dbReference>
<protein>
    <submittedName>
        <fullName evidence="7">OLC1v1007990C1</fullName>
    </submittedName>
</protein>
<proteinExistence type="predicted"/>
<evidence type="ECO:0000313" key="8">
    <source>
        <dbReference type="Proteomes" id="UP001161247"/>
    </source>
</evidence>
<dbReference type="PANTHER" id="PTHR31719">
    <property type="entry name" value="NAC TRANSCRIPTION FACTOR 56"/>
    <property type="match status" value="1"/>
</dbReference>
<dbReference type="InterPro" id="IPR003441">
    <property type="entry name" value="NAC-dom"/>
</dbReference>
<dbReference type="Proteomes" id="UP001161247">
    <property type="component" value="Chromosome 6"/>
</dbReference>
<keyword evidence="3" id="KW-0804">Transcription</keyword>
<evidence type="ECO:0000256" key="4">
    <source>
        <dbReference type="ARBA" id="ARBA00023242"/>
    </source>
</evidence>
<dbReference type="EMBL" id="OX459123">
    <property type="protein sequence ID" value="CAI9108408.1"/>
    <property type="molecule type" value="Genomic_DNA"/>
</dbReference>
<evidence type="ECO:0000313" key="7">
    <source>
        <dbReference type="EMBL" id="CAI9108408.1"/>
    </source>
</evidence>
<keyword evidence="1" id="KW-0805">Transcription regulation</keyword>
<gene>
    <name evidence="7" type="ORF">OLC1_LOCUS16504</name>
</gene>
<name>A0AAV1DNS5_OLDCO</name>
<dbReference type="PROSITE" id="PS51005">
    <property type="entry name" value="NAC"/>
    <property type="match status" value="1"/>
</dbReference>
<keyword evidence="2" id="KW-0238">DNA-binding</keyword>
<evidence type="ECO:0000256" key="3">
    <source>
        <dbReference type="ARBA" id="ARBA00023163"/>
    </source>
</evidence>
<keyword evidence="8" id="KW-1185">Reference proteome</keyword>